<keyword evidence="2" id="KW-1185">Reference proteome</keyword>
<accession>A0ABN9Y2M5</accession>
<comment type="caution">
    <text evidence="1">The sequence shown here is derived from an EMBL/GenBank/DDBJ whole genome shotgun (WGS) entry which is preliminary data.</text>
</comment>
<sequence>APYFRWTMVKADWMHAADLGILVYELAESWWSMLPELGDTDRKISRETGLGILKRRLRQHYRDTKCASRLPLKRFGLTKIRARQRHPKLKAKAGQARKLLGFTVDLARECQDKNDAIGAARLQSLECLSEVYDIANKAELQAHELTRWRYLMHLHNYYYAKCGYRFYPKFHYIMHLPQQCEQGGVARSFWVYGEETKNMFVKRLFNICSKGHGLCASMLERLQWQQALRSKIAAR</sequence>
<evidence type="ECO:0000313" key="1">
    <source>
        <dbReference type="EMBL" id="CAK0905301.1"/>
    </source>
</evidence>
<evidence type="ECO:0000313" key="2">
    <source>
        <dbReference type="Proteomes" id="UP001189429"/>
    </source>
</evidence>
<reference evidence="1" key="1">
    <citation type="submission" date="2023-10" db="EMBL/GenBank/DDBJ databases">
        <authorList>
            <person name="Chen Y."/>
            <person name="Shah S."/>
            <person name="Dougan E. K."/>
            <person name="Thang M."/>
            <person name="Chan C."/>
        </authorList>
    </citation>
    <scope>NUCLEOTIDE SEQUENCE [LARGE SCALE GENOMIC DNA]</scope>
</reference>
<protein>
    <recommendedName>
        <fullName evidence="3">Non-specific serine/threonine protein kinase</fullName>
    </recommendedName>
</protein>
<name>A0ABN9Y2M5_9DINO</name>
<organism evidence="1 2">
    <name type="scientific">Prorocentrum cordatum</name>
    <dbReference type="NCBI Taxonomy" id="2364126"/>
    <lineage>
        <taxon>Eukaryota</taxon>
        <taxon>Sar</taxon>
        <taxon>Alveolata</taxon>
        <taxon>Dinophyceae</taxon>
        <taxon>Prorocentrales</taxon>
        <taxon>Prorocentraceae</taxon>
        <taxon>Prorocentrum</taxon>
    </lineage>
</organism>
<evidence type="ECO:0008006" key="3">
    <source>
        <dbReference type="Google" id="ProtNLM"/>
    </source>
</evidence>
<proteinExistence type="predicted"/>
<feature type="non-terminal residue" evidence="1">
    <location>
        <position position="1"/>
    </location>
</feature>
<dbReference type="EMBL" id="CAUYUJ010021534">
    <property type="protein sequence ID" value="CAK0905301.1"/>
    <property type="molecule type" value="Genomic_DNA"/>
</dbReference>
<gene>
    <name evidence="1" type="ORF">PCOR1329_LOCUS81044</name>
</gene>
<dbReference type="Proteomes" id="UP001189429">
    <property type="component" value="Unassembled WGS sequence"/>
</dbReference>